<feature type="region of interest" description="Disordered" evidence="1">
    <location>
        <begin position="802"/>
        <end position="843"/>
    </location>
</feature>
<feature type="region of interest" description="Disordered" evidence="1">
    <location>
        <begin position="236"/>
        <end position="341"/>
    </location>
</feature>
<feature type="region of interest" description="Disordered" evidence="1">
    <location>
        <begin position="637"/>
        <end position="752"/>
    </location>
</feature>
<dbReference type="EMBL" id="SGPM01000016">
    <property type="protein sequence ID" value="THH32720.1"/>
    <property type="molecule type" value="Genomic_DNA"/>
</dbReference>
<feature type="compositionally biased region" description="Polar residues" evidence="1">
    <location>
        <begin position="382"/>
        <end position="396"/>
    </location>
</feature>
<feature type="compositionally biased region" description="Polar residues" evidence="1">
    <location>
        <begin position="260"/>
        <end position="277"/>
    </location>
</feature>
<feature type="region of interest" description="Disordered" evidence="1">
    <location>
        <begin position="382"/>
        <end position="427"/>
    </location>
</feature>
<gene>
    <name evidence="2" type="ORF">EUX98_g1479</name>
</gene>
<feature type="region of interest" description="Disordered" evidence="1">
    <location>
        <begin position="36"/>
        <end position="95"/>
    </location>
</feature>
<feature type="region of interest" description="Disordered" evidence="1">
    <location>
        <begin position="537"/>
        <end position="620"/>
    </location>
</feature>
<proteinExistence type="predicted"/>
<feature type="compositionally biased region" description="Basic and acidic residues" evidence="1">
    <location>
        <begin position="148"/>
        <end position="158"/>
    </location>
</feature>
<name>A0A4S4N9T3_9APHY</name>
<feature type="compositionally biased region" description="Basic and acidic residues" evidence="1">
    <location>
        <begin position="68"/>
        <end position="80"/>
    </location>
</feature>
<feature type="region of interest" description="Disordered" evidence="1">
    <location>
        <begin position="126"/>
        <end position="165"/>
    </location>
</feature>
<keyword evidence="3" id="KW-1185">Reference proteome</keyword>
<dbReference type="AlphaFoldDB" id="A0A4S4N9T3"/>
<feature type="compositionally biased region" description="Basic and acidic residues" evidence="1">
    <location>
        <begin position="637"/>
        <end position="656"/>
    </location>
</feature>
<dbReference type="Proteomes" id="UP000308730">
    <property type="component" value="Unassembled WGS sequence"/>
</dbReference>
<comment type="caution">
    <text evidence="2">The sequence shown here is derived from an EMBL/GenBank/DDBJ whole genome shotgun (WGS) entry which is preliminary data.</text>
</comment>
<evidence type="ECO:0000256" key="1">
    <source>
        <dbReference type="SAM" id="MobiDB-lite"/>
    </source>
</evidence>
<sequence length="932" mass="101471">MAAFSRLQLAAALIEYDNDDQDPDAPRISAQESAIFAHLRRNNPRPPKTSRTSDYLGVDIPTEAGSEGGRDSEQDRKSRASSDALRNPFGRDSSYGDLELKEEDIEVDLASWGLDALVVPKDKVSKRNKAKAGILPNPHPQIVSPRPGDNRRTGRSDNRSASLGNIDMFGEGGAFLEAGSTASTRALNPRRHSIGDPLDAAGLGPSPPLATRQRRASEHFPIENLPVQPPLHSVPFPSAASVRSSSPLVTDGPSRPAHLRTTSTASMGSRILQQQPETPNPFEIRPPSPDRASRFDPKATRARTLSQGTMGTIGLQNYEDDPRASRIEPGRTRTVSGGTLGTQMMLGDDDGADSAYNGQTGPDRLYSRSELMRPKVLVMPSPLQSATSPVQPQLSPALSRDGFLHSSDGRPMPPGARPSGRRASSTLSVLEASDSFEAPVASNSFTPNPRMTLSLSQLTFRNTLMVDGTRDVAYADIDNRLKRAHEDGEKIEPDPEPEMSPNVPTVVVDAPEDRRPPGRLLGHSLIDTLEARKAEMKSKQRTFTGDSRPSMMARSNLKRSSTLIDPESLKPRPASQTFGADLSRRNSKGKTLITFDEEIPGARNSLAPLQSPRTGGDTRSVFGVDTLWERELVKLKEIEEQERKEAEAQKLKEESRKRGRKRGKGKRNSSAQGLEAVALPTSESLQSKAADRVEVLPHVLPDIQKASTPRRAPPPPGDDEESESSDSSSVVQRTGAKPTQEWHAGPQTRSAVHDVQLVKVHAVERMQTRSQLRVDSDSDEDAPLSVLLDTKLKSPVLSLRSNAMSTSLKPQADDSDEDDQPLGLRASRVIPSSSDLQEEDDKPLALHPDQIRRTQYAALQQQQFMMQAAQMHQSMMFGAPSIMGSGYFGPPMGPPAMMAAQSPMMAPPNEAAKLNRVDKWRHDVAVEGMPPS</sequence>
<feature type="compositionally biased region" description="Basic residues" evidence="1">
    <location>
        <begin position="657"/>
        <end position="667"/>
    </location>
</feature>
<evidence type="ECO:0000313" key="3">
    <source>
        <dbReference type="Proteomes" id="UP000308730"/>
    </source>
</evidence>
<feature type="compositionally biased region" description="Basic and acidic residues" evidence="1">
    <location>
        <begin position="320"/>
        <end position="331"/>
    </location>
</feature>
<organism evidence="2 3">
    <name type="scientific">Antrodiella citrinella</name>
    <dbReference type="NCBI Taxonomy" id="2447956"/>
    <lineage>
        <taxon>Eukaryota</taxon>
        <taxon>Fungi</taxon>
        <taxon>Dikarya</taxon>
        <taxon>Basidiomycota</taxon>
        <taxon>Agaricomycotina</taxon>
        <taxon>Agaricomycetes</taxon>
        <taxon>Polyporales</taxon>
        <taxon>Steccherinaceae</taxon>
        <taxon>Antrodiella</taxon>
    </lineage>
</organism>
<dbReference type="OrthoDB" id="2564267at2759"/>
<feature type="region of interest" description="Disordered" evidence="1">
    <location>
        <begin position="187"/>
        <end position="214"/>
    </location>
</feature>
<reference evidence="2 3" key="1">
    <citation type="submission" date="2019-02" db="EMBL/GenBank/DDBJ databases">
        <title>Genome sequencing of the rare red list fungi Antrodiella citrinella (Flaviporus citrinellus).</title>
        <authorList>
            <person name="Buettner E."/>
            <person name="Kellner H."/>
        </authorList>
    </citation>
    <scope>NUCLEOTIDE SEQUENCE [LARGE SCALE GENOMIC DNA]</scope>
    <source>
        <strain evidence="2 3">DSM 108506</strain>
    </source>
</reference>
<evidence type="ECO:0000313" key="2">
    <source>
        <dbReference type="EMBL" id="THH32720.1"/>
    </source>
</evidence>
<accession>A0A4S4N9T3</accession>
<protein>
    <submittedName>
        <fullName evidence="2">Uncharacterized protein</fullName>
    </submittedName>
</protein>